<dbReference type="InterPro" id="IPR015422">
    <property type="entry name" value="PyrdxlP-dep_Trfase_small"/>
</dbReference>
<evidence type="ECO:0000256" key="1">
    <source>
        <dbReference type="PIRSR" id="PIRSR000390-1"/>
    </source>
</evidence>
<dbReference type="CDD" id="cd00616">
    <property type="entry name" value="AHBA_syn"/>
    <property type="match status" value="1"/>
</dbReference>
<dbReference type="AlphaFoldDB" id="A0A0K2SPW2"/>
<dbReference type="Proteomes" id="UP000065807">
    <property type="component" value="Chromosome"/>
</dbReference>
<proteinExistence type="inferred from homology"/>
<evidence type="ECO:0000256" key="3">
    <source>
        <dbReference type="RuleBase" id="RU004508"/>
    </source>
</evidence>
<evidence type="ECO:0000256" key="2">
    <source>
        <dbReference type="PIRSR" id="PIRSR000390-2"/>
    </source>
</evidence>
<dbReference type="Pfam" id="PF01041">
    <property type="entry name" value="DegT_DnrJ_EryC1"/>
    <property type="match status" value="1"/>
</dbReference>
<feature type="modified residue" description="N6-(pyridoxal phosphate)lysine" evidence="2">
    <location>
        <position position="162"/>
    </location>
</feature>
<organism evidence="4 5">
    <name type="scientific">Limnochorda pilosa</name>
    <dbReference type="NCBI Taxonomy" id="1555112"/>
    <lineage>
        <taxon>Bacteria</taxon>
        <taxon>Bacillati</taxon>
        <taxon>Bacillota</taxon>
        <taxon>Limnochordia</taxon>
        <taxon>Limnochordales</taxon>
        <taxon>Limnochordaceae</taxon>
        <taxon>Limnochorda</taxon>
    </lineage>
</organism>
<dbReference type="Gene3D" id="3.90.1150.10">
    <property type="entry name" value="Aspartate Aminotransferase, domain 1"/>
    <property type="match status" value="1"/>
</dbReference>
<dbReference type="InterPro" id="IPR015421">
    <property type="entry name" value="PyrdxlP-dep_Trfase_major"/>
</dbReference>
<evidence type="ECO:0000313" key="4">
    <source>
        <dbReference type="EMBL" id="BAS28874.1"/>
    </source>
</evidence>
<accession>A0A0K2SPW2</accession>
<dbReference type="GO" id="GO:0030170">
    <property type="term" value="F:pyridoxal phosphate binding"/>
    <property type="evidence" value="ECO:0007669"/>
    <property type="project" value="TreeGrafter"/>
</dbReference>
<evidence type="ECO:0000313" key="5">
    <source>
        <dbReference type="Proteomes" id="UP000065807"/>
    </source>
</evidence>
<keyword evidence="4" id="KW-0032">Aminotransferase</keyword>
<keyword evidence="4" id="KW-0808">Transferase</keyword>
<protein>
    <submittedName>
        <fullName evidence="4">Aminotransferase DegT</fullName>
    </submittedName>
</protein>
<dbReference type="GO" id="GO:0008483">
    <property type="term" value="F:transaminase activity"/>
    <property type="evidence" value="ECO:0007669"/>
    <property type="project" value="UniProtKB-KW"/>
</dbReference>
<dbReference type="PIRSF" id="PIRSF000390">
    <property type="entry name" value="PLP_StrS"/>
    <property type="match status" value="1"/>
</dbReference>
<sequence length="352" mass="37868">MDSGQLAEGSYVRQFEEAFGAAQGLPYVVATNNGTAALHAALLAVGVRPGDKVLTTPFTFVATANAVLYCGARPVFADVSPATGNLDPQAVEEALRADPAIRYLLVVHLYGLAAPMPELMELARRYELTVVEDCAQAHLASIDGQPVGSFGRAAAFSFYATKNLTTGEGGCVASTDPEVAERARLAAHHGQTGHYFHETLGFNYRMTNVAAAIGLGQLERLEAMTEVRRANAAYYDATLAGHSLQVPVAPPGYRHVYHQYTLRVPGPDDQRRDRLAAYLKEEGIGAAVHYPRPLTRQPSLAGRFDVAGGGELPAAEELAAQVLSIPVHPLVGPEERERVAEAILRWEEEDLR</sequence>
<dbReference type="GO" id="GO:0000271">
    <property type="term" value="P:polysaccharide biosynthetic process"/>
    <property type="evidence" value="ECO:0007669"/>
    <property type="project" value="TreeGrafter"/>
</dbReference>
<dbReference type="InterPro" id="IPR000653">
    <property type="entry name" value="DegT/StrS_aminotransferase"/>
</dbReference>
<dbReference type="Gene3D" id="3.40.640.10">
    <property type="entry name" value="Type I PLP-dependent aspartate aminotransferase-like (Major domain)"/>
    <property type="match status" value="1"/>
</dbReference>
<feature type="active site" description="Proton acceptor" evidence="1">
    <location>
        <position position="162"/>
    </location>
</feature>
<dbReference type="PANTHER" id="PTHR30244">
    <property type="entry name" value="TRANSAMINASE"/>
    <property type="match status" value="1"/>
</dbReference>
<dbReference type="InterPro" id="IPR015424">
    <property type="entry name" value="PyrdxlP-dep_Trfase"/>
</dbReference>
<dbReference type="PANTHER" id="PTHR30244:SF34">
    <property type="entry name" value="DTDP-4-AMINO-4,6-DIDEOXYGALACTOSE TRANSAMINASE"/>
    <property type="match status" value="1"/>
</dbReference>
<comment type="similarity">
    <text evidence="3">Belongs to the DegT/DnrJ/EryC1 family.</text>
</comment>
<gene>
    <name evidence="4" type="ORF">LIP_3045</name>
</gene>
<dbReference type="STRING" id="1555112.LIP_3045"/>
<keyword evidence="5" id="KW-1185">Reference proteome</keyword>
<keyword evidence="2 3" id="KW-0663">Pyridoxal phosphate</keyword>
<dbReference type="EMBL" id="AP014924">
    <property type="protein sequence ID" value="BAS28874.1"/>
    <property type="molecule type" value="Genomic_DNA"/>
</dbReference>
<name>A0A0K2SPW2_LIMPI</name>
<reference evidence="5" key="1">
    <citation type="submission" date="2015-07" db="EMBL/GenBank/DDBJ databases">
        <title>Complete genome sequence and phylogenetic analysis of Limnochorda pilosa.</title>
        <authorList>
            <person name="Watanabe M."/>
            <person name="Kojima H."/>
            <person name="Fukui M."/>
        </authorList>
    </citation>
    <scope>NUCLEOTIDE SEQUENCE [LARGE SCALE GENOMIC DNA]</scope>
    <source>
        <strain evidence="5">HC45</strain>
    </source>
</reference>
<reference evidence="5" key="2">
    <citation type="journal article" date="2016" name="Int. J. Syst. Evol. Microbiol.">
        <title>Complete genome sequence and cell structure of Limnochorda pilosa, a Gram-negative spore-former within the phylum Firmicutes.</title>
        <authorList>
            <person name="Watanabe M."/>
            <person name="Kojima H."/>
            <person name="Fukui M."/>
        </authorList>
    </citation>
    <scope>NUCLEOTIDE SEQUENCE [LARGE SCALE GENOMIC DNA]</scope>
    <source>
        <strain evidence="5">HC45</strain>
    </source>
</reference>
<dbReference type="KEGG" id="lpil:LIP_3045"/>
<dbReference type="SUPFAM" id="SSF53383">
    <property type="entry name" value="PLP-dependent transferases"/>
    <property type="match status" value="1"/>
</dbReference>